<dbReference type="GO" id="GO:0005509">
    <property type="term" value="F:calcium ion binding"/>
    <property type="evidence" value="ECO:0007669"/>
    <property type="project" value="InterPro"/>
</dbReference>
<keyword evidence="2 7" id="KW-0732">Signal</keyword>
<organism evidence="9 10">
    <name type="scientific">Pocillopora meandrina</name>
    <dbReference type="NCBI Taxonomy" id="46732"/>
    <lineage>
        <taxon>Eukaryota</taxon>
        <taxon>Metazoa</taxon>
        <taxon>Cnidaria</taxon>
        <taxon>Anthozoa</taxon>
        <taxon>Hexacorallia</taxon>
        <taxon>Scleractinia</taxon>
        <taxon>Astrocoeniina</taxon>
        <taxon>Pocilloporidae</taxon>
        <taxon>Pocillopora</taxon>
    </lineage>
</organism>
<dbReference type="InterPro" id="IPR051022">
    <property type="entry name" value="Notch_Cell-Fate_Det"/>
</dbReference>
<keyword evidence="5" id="KW-0325">Glycoprotein</keyword>
<dbReference type="Pfam" id="PF00008">
    <property type="entry name" value="EGF"/>
    <property type="match status" value="2"/>
</dbReference>
<feature type="domain" description="EGF-like" evidence="8">
    <location>
        <begin position="164"/>
        <end position="203"/>
    </location>
</feature>
<dbReference type="CDD" id="cd00054">
    <property type="entry name" value="EGF_CA"/>
    <property type="match status" value="2"/>
</dbReference>
<dbReference type="GO" id="GO:0005886">
    <property type="term" value="C:plasma membrane"/>
    <property type="evidence" value="ECO:0007669"/>
    <property type="project" value="TreeGrafter"/>
</dbReference>
<evidence type="ECO:0000256" key="4">
    <source>
        <dbReference type="ARBA" id="ARBA00023157"/>
    </source>
</evidence>
<reference evidence="9 10" key="1">
    <citation type="submission" date="2022-05" db="EMBL/GenBank/DDBJ databases">
        <authorList>
            <consortium name="Genoscope - CEA"/>
            <person name="William W."/>
        </authorList>
    </citation>
    <scope>NUCLEOTIDE SEQUENCE [LARGE SCALE GENOMIC DNA]</scope>
</reference>
<accession>A0AAU9XEV4</accession>
<dbReference type="PANTHER" id="PTHR24049:SF22">
    <property type="entry name" value="DROSOPHILA CRUMBS HOMOLOG"/>
    <property type="match status" value="1"/>
</dbReference>
<feature type="domain" description="EGF-like" evidence="8">
    <location>
        <begin position="124"/>
        <end position="162"/>
    </location>
</feature>
<evidence type="ECO:0000313" key="10">
    <source>
        <dbReference type="Proteomes" id="UP001159428"/>
    </source>
</evidence>
<name>A0AAU9XEV4_9CNID</name>
<feature type="disulfide bond" evidence="6">
    <location>
        <begin position="152"/>
        <end position="161"/>
    </location>
</feature>
<dbReference type="GO" id="GO:0045197">
    <property type="term" value="P:establishment or maintenance of epithelial cell apical/basal polarity"/>
    <property type="evidence" value="ECO:0007669"/>
    <property type="project" value="TreeGrafter"/>
</dbReference>
<dbReference type="SMART" id="SM00181">
    <property type="entry name" value="EGF"/>
    <property type="match status" value="2"/>
</dbReference>
<evidence type="ECO:0000256" key="3">
    <source>
        <dbReference type="ARBA" id="ARBA00022737"/>
    </source>
</evidence>
<evidence type="ECO:0000256" key="7">
    <source>
        <dbReference type="SAM" id="SignalP"/>
    </source>
</evidence>
<dbReference type="Gene3D" id="2.10.25.10">
    <property type="entry name" value="Laminin"/>
    <property type="match status" value="2"/>
</dbReference>
<dbReference type="SMART" id="SM00179">
    <property type="entry name" value="EGF_CA"/>
    <property type="match status" value="2"/>
</dbReference>
<evidence type="ECO:0000259" key="8">
    <source>
        <dbReference type="PROSITE" id="PS50026"/>
    </source>
</evidence>
<dbReference type="FunFam" id="2.10.25.10:FF:000100">
    <property type="entry name" value="neurogenic locus notch homolog protein 3"/>
    <property type="match status" value="1"/>
</dbReference>
<dbReference type="PANTHER" id="PTHR24049">
    <property type="entry name" value="CRUMBS FAMILY MEMBER"/>
    <property type="match status" value="1"/>
</dbReference>
<sequence length="238" mass="26536">MFKFIICYFLVLFSDMKAEQSEFKLDGRAGLRRGVYFQEKKVSYGNFAADKFHRLQVSVGLSIVVSNYRECVINCVENPTCSSLNVASSPNSEGNLRCELLNEDRYSASPGKLISSQEYHHYSIKTPCSSFPCQNNATCVPSYDENSYRCNCKPGYTGKYCETDISVCSMASDPCLNGGTCVAEALGHPLCNCRPGYGGNLCQTVNGRRLLIRIMNTYVTVSSCNKLTRDIFLSCRHQ</sequence>
<evidence type="ECO:0000256" key="5">
    <source>
        <dbReference type="ARBA" id="ARBA00023180"/>
    </source>
</evidence>
<dbReference type="PROSITE" id="PS00022">
    <property type="entry name" value="EGF_1"/>
    <property type="match status" value="2"/>
</dbReference>
<dbReference type="PROSITE" id="PS01186">
    <property type="entry name" value="EGF_2"/>
    <property type="match status" value="2"/>
</dbReference>
<dbReference type="EMBL" id="CALNXJ010000040">
    <property type="protein sequence ID" value="CAH3145328.1"/>
    <property type="molecule type" value="Genomic_DNA"/>
</dbReference>
<gene>
    <name evidence="9" type="ORF">PMEA_00022505</name>
</gene>
<feature type="disulfide bond" evidence="6">
    <location>
        <begin position="193"/>
        <end position="202"/>
    </location>
</feature>
<evidence type="ECO:0000256" key="2">
    <source>
        <dbReference type="ARBA" id="ARBA00022729"/>
    </source>
</evidence>
<protein>
    <recommendedName>
        <fullName evidence="8">EGF-like domain-containing protein</fullName>
    </recommendedName>
</protein>
<keyword evidence="3" id="KW-0677">Repeat</keyword>
<feature type="signal peptide" evidence="7">
    <location>
        <begin position="1"/>
        <end position="18"/>
    </location>
</feature>
<keyword evidence="4 6" id="KW-1015">Disulfide bond</keyword>
<keyword evidence="10" id="KW-1185">Reference proteome</keyword>
<feature type="disulfide bond" evidence="6">
    <location>
        <begin position="133"/>
        <end position="150"/>
    </location>
</feature>
<dbReference type="GO" id="GO:0032991">
    <property type="term" value="C:protein-containing complex"/>
    <property type="evidence" value="ECO:0007669"/>
    <property type="project" value="TreeGrafter"/>
</dbReference>
<dbReference type="PROSITE" id="PS50026">
    <property type="entry name" value="EGF_3"/>
    <property type="match status" value="2"/>
</dbReference>
<dbReference type="SUPFAM" id="SSF57196">
    <property type="entry name" value="EGF/Laminin"/>
    <property type="match status" value="2"/>
</dbReference>
<evidence type="ECO:0000256" key="1">
    <source>
        <dbReference type="ARBA" id="ARBA00022536"/>
    </source>
</evidence>
<dbReference type="AlphaFoldDB" id="A0AAU9XEV4"/>
<evidence type="ECO:0000313" key="9">
    <source>
        <dbReference type="EMBL" id="CAH3145328.1"/>
    </source>
</evidence>
<keyword evidence="1 6" id="KW-0245">EGF-like domain</keyword>
<proteinExistence type="predicted"/>
<feature type="chain" id="PRO_5043728957" description="EGF-like domain-containing protein" evidence="7">
    <location>
        <begin position="19"/>
        <end position="238"/>
    </location>
</feature>
<comment type="caution">
    <text evidence="6">Lacks conserved residue(s) required for the propagation of feature annotation.</text>
</comment>
<dbReference type="InterPro" id="IPR000742">
    <property type="entry name" value="EGF"/>
</dbReference>
<dbReference type="GO" id="GO:0007157">
    <property type="term" value="P:heterophilic cell-cell adhesion via plasma membrane cell adhesion molecules"/>
    <property type="evidence" value="ECO:0007669"/>
    <property type="project" value="TreeGrafter"/>
</dbReference>
<dbReference type="InterPro" id="IPR001881">
    <property type="entry name" value="EGF-like_Ca-bd_dom"/>
</dbReference>
<dbReference type="Proteomes" id="UP001159428">
    <property type="component" value="Unassembled WGS sequence"/>
</dbReference>
<evidence type="ECO:0000256" key="6">
    <source>
        <dbReference type="PROSITE-ProRule" id="PRU00076"/>
    </source>
</evidence>
<comment type="caution">
    <text evidence="9">The sequence shown here is derived from an EMBL/GenBank/DDBJ whole genome shotgun (WGS) entry which is preliminary data.</text>
</comment>